<evidence type="ECO:0000256" key="8">
    <source>
        <dbReference type="ARBA" id="ARBA00022723"/>
    </source>
</evidence>
<protein>
    <recommendedName>
        <fullName evidence="4 14">Protoporphyrinogen IX oxidase</fullName>
        <shortName evidence="14">PPO</shortName>
        <ecNumber evidence="14 15">1.3.99.-</ecNumber>
    </recommendedName>
</protein>
<dbReference type="Proteomes" id="UP000185678">
    <property type="component" value="Unassembled WGS sequence"/>
</dbReference>
<feature type="transmembrane region" description="Helical" evidence="14">
    <location>
        <begin position="129"/>
        <end position="147"/>
    </location>
</feature>
<dbReference type="GO" id="GO:0046872">
    <property type="term" value="F:metal ion binding"/>
    <property type="evidence" value="ECO:0007669"/>
    <property type="project" value="UniProtKB-UniRule"/>
</dbReference>
<evidence type="ECO:0000256" key="5">
    <source>
        <dbReference type="ARBA" id="ARBA00022475"/>
    </source>
</evidence>
<dbReference type="HAMAP" id="MF_02239">
    <property type="entry name" value="HemJ"/>
    <property type="match status" value="1"/>
</dbReference>
<sequence>MLFETFSTPYLWVKWVHIVSVITWMAALFYLPRLYVYHAQLDLATDTGKAQSELFKVMERRLLRGIMNPSLFAVLISGALMAPNWISHGWLHAKLLMVLFMLGCHGAYARWRKDFEADRNQRSHKFYRIANEVPTILLLIIAAMVVVKPF</sequence>
<keyword evidence="11 14" id="KW-0408">Iron</keyword>
<keyword evidence="8 14" id="KW-0479">Metal-binding</keyword>
<feature type="binding site" description="axial binding residue" evidence="14">
    <location>
        <position position="94"/>
    </location>
    <ligand>
        <name>heme</name>
        <dbReference type="ChEBI" id="CHEBI:30413"/>
    </ligand>
    <ligandPart>
        <name>Fe</name>
        <dbReference type="ChEBI" id="CHEBI:18248"/>
    </ligandPart>
</feature>
<dbReference type="GO" id="GO:0006782">
    <property type="term" value="P:protoporphyrinogen IX biosynthetic process"/>
    <property type="evidence" value="ECO:0007669"/>
    <property type="project" value="UniProtKB-UniRule"/>
</dbReference>
<evidence type="ECO:0000256" key="6">
    <source>
        <dbReference type="ARBA" id="ARBA00022617"/>
    </source>
</evidence>
<dbReference type="PIRSF" id="PIRSF004638">
    <property type="entry name" value="UCP004638"/>
    <property type="match status" value="1"/>
</dbReference>
<keyword evidence="7 14" id="KW-0812">Transmembrane</keyword>
<feature type="transmembrane region" description="Helical" evidence="14">
    <location>
        <begin position="62"/>
        <end position="83"/>
    </location>
</feature>
<evidence type="ECO:0000313" key="16">
    <source>
        <dbReference type="EMBL" id="SIS47528.1"/>
    </source>
</evidence>
<evidence type="ECO:0000256" key="3">
    <source>
        <dbReference type="ARBA" id="ARBA00006501"/>
    </source>
</evidence>
<evidence type="ECO:0000256" key="13">
    <source>
        <dbReference type="ARBA" id="ARBA00048390"/>
    </source>
</evidence>
<keyword evidence="6 14" id="KW-0349">Heme</keyword>
<keyword evidence="5 14" id="KW-1003">Cell membrane</keyword>
<organism evidence="16 17">
    <name type="scientific">Insolitispirillum peregrinum</name>
    <dbReference type="NCBI Taxonomy" id="80876"/>
    <lineage>
        <taxon>Bacteria</taxon>
        <taxon>Pseudomonadati</taxon>
        <taxon>Pseudomonadota</taxon>
        <taxon>Alphaproteobacteria</taxon>
        <taxon>Rhodospirillales</taxon>
        <taxon>Novispirillaceae</taxon>
        <taxon>Insolitispirillum</taxon>
    </lineage>
</organism>
<dbReference type="GO" id="GO:0005886">
    <property type="term" value="C:plasma membrane"/>
    <property type="evidence" value="ECO:0007669"/>
    <property type="project" value="UniProtKB-SubCell"/>
</dbReference>
<evidence type="ECO:0000256" key="15">
    <source>
        <dbReference type="PIRNR" id="PIRNR004638"/>
    </source>
</evidence>
<dbReference type="NCBIfam" id="TIGR00701">
    <property type="entry name" value="protoporphyrinogen oxidase HemJ"/>
    <property type="match status" value="1"/>
</dbReference>
<keyword evidence="12 14" id="KW-0472">Membrane</keyword>
<evidence type="ECO:0000256" key="9">
    <source>
        <dbReference type="ARBA" id="ARBA00022989"/>
    </source>
</evidence>
<feature type="binding site" description="axial binding residue" evidence="14">
    <location>
        <position position="17"/>
    </location>
    <ligand>
        <name>heme</name>
        <dbReference type="ChEBI" id="CHEBI:30413"/>
    </ligand>
    <ligandPart>
        <name>Fe</name>
        <dbReference type="ChEBI" id="CHEBI:18248"/>
    </ligandPart>
</feature>
<comment type="pathway">
    <text evidence="2 14 15">Porphyrin-containing compound metabolism; protoporphyrin-IX biosynthesis; protoporphyrin-IX from protoporphyrinogen-IX: step 1/1.</text>
</comment>
<feature type="transmembrane region" description="Helical" evidence="14">
    <location>
        <begin position="89"/>
        <end position="108"/>
    </location>
</feature>
<dbReference type="UniPathway" id="UPA00251">
    <property type="reaction ID" value="UER00324"/>
</dbReference>
<dbReference type="PANTHER" id="PTHR40255">
    <property type="entry name" value="UPF0093 MEMBRANE PROTEIN SLR1790"/>
    <property type="match status" value="1"/>
</dbReference>
<evidence type="ECO:0000256" key="4">
    <source>
        <dbReference type="ARBA" id="ARBA00017504"/>
    </source>
</evidence>
<accession>A0A1N7JDY6</accession>
<evidence type="ECO:0000256" key="1">
    <source>
        <dbReference type="ARBA" id="ARBA00004651"/>
    </source>
</evidence>
<evidence type="ECO:0000256" key="10">
    <source>
        <dbReference type="ARBA" id="ARBA00023002"/>
    </source>
</evidence>
<keyword evidence="17" id="KW-1185">Reference proteome</keyword>
<name>A0A1N7JDY6_9PROT</name>
<dbReference type="EC" id="1.3.99.-" evidence="14 15"/>
<dbReference type="RefSeq" id="WP_076399058.1">
    <property type="nucleotide sequence ID" value="NZ_FTOA01000002.1"/>
</dbReference>
<gene>
    <name evidence="16" type="ORF">SAMN05421779_102147</name>
</gene>
<comment type="subunit">
    <text evidence="14">Homodimer.</text>
</comment>
<proteinExistence type="inferred from homology"/>
<evidence type="ECO:0000256" key="11">
    <source>
        <dbReference type="ARBA" id="ARBA00023004"/>
    </source>
</evidence>
<comment type="similarity">
    <text evidence="3 14 15">Belongs to the HemJ family.</text>
</comment>
<evidence type="ECO:0000313" key="17">
    <source>
        <dbReference type="Proteomes" id="UP000185678"/>
    </source>
</evidence>
<dbReference type="AlphaFoldDB" id="A0A1N7JDY6"/>
<keyword evidence="10 14" id="KW-0560">Oxidoreductase</keyword>
<comment type="subcellular location">
    <subcellularLocation>
        <location evidence="1 14">Cell membrane</location>
        <topology evidence="1 14">Multi-pass membrane protein</topology>
    </subcellularLocation>
</comment>
<comment type="catalytic activity">
    <reaction evidence="13 14 15">
        <text>protoporphyrinogen IX + 3 A = protoporphyrin IX + 3 AH2</text>
        <dbReference type="Rhea" id="RHEA:62000"/>
        <dbReference type="ChEBI" id="CHEBI:13193"/>
        <dbReference type="ChEBI" id="CHEBI:17499"/>
        <dbReference type="ChEBI" id="CHEBI:57306"/>
        <dbReference type="ChEBI" id="CHEBI:57307"/>
    </reaction>
</comment>
<dbReference type="STRING" id="80876.SAMN05421779_102147"/>
<dbReference type="InterPro" id="IPR005265">
    <property type="entry name" value="HemJ-like"/>
</dbReference>
<dbReference type="EMBL" id="FTOA01000002">
    <property type="protein sequence ID" value="SIS47528.1"/>
    <property type="molecule type" value="Genomic_DNA"/>
</dbReference>
<dbReference type="PANTHER" id="PTHR40255:SF1">
    <property type="entry name" value="PROTOPORPHYRINOGEN IX OXIDASE"/>
    <property type="match status" value="1"/>
</dbReference>
<evidence type="ECO:0000256" key="12">
    <source>
        <dbReference type="ARBA" id="ARBA00023136"/>
    </source>
</evidence>
<comment type="cofactor">
    <cofactor evidence="14 15">
        <name>heme b</name>
        <dbReference type="ChEBI" id="CHEBI:60344"/>
    </cofactor>
    <text evidence="14 15">Binds 1 heme b (iron(II)-protoporphyrin IX) group per subunit.</text>
</comment>
<reference evidence="16 17" key="1">
    <citation type="submission" date="2017-01" db="EMBL/GenBank/DDBJ databases">
        <authorList>
            <person name="Mah S.A."/>
            <person name="Swanson W.J."/>
            <person name="Moy G.W."/>
            <person name="Vacquier V.D."/>
        </authorList>
    </citation>
    <scope>NUCLEOTIDE SEQUENCE [LARGE SCALE GENOMIC DNA]</scope>
    <source>
        <strain evidence="16 17">DSM 11589</strain>
    </source>
</reference>
<dbReference type="Pfam" id="PF03653">
    <property type="entry name" value="UPF0093"/>
    <property type="match status" value="1"/>
</dbReference>
<evidence type="ECO:0000256" key="7">
    <source>
        <dbReference type="ARBA" id="ARBA00022692"/>
    </source>
</evidence>
<keyword evidence="9 14" id="KW-1133">Transmembrane helix</keyword>
<evidence type="ECO:0000256" key="14">
    <source>
        <dbReference type="HAMAP-Rule" id="MF_02239"/>
    </source>
</evidence>
<feature type="transmembrane region" description="Helical" evidence="14">
    <location>
        <begin position="12"/>
        <end position="31"/>
    </location>
</feature>
<dbReference type="GO" id="GO:0070818">
    <property type="term" value="F:protoporphyrinogen oxidase activity"/>
    <property type="evidence" value="ECO:0007669"/>
    <property type="project" value="UniProtKB-UniRule"/>
</dbReference>
<evidence type="ECO:0000256" key="2">
    <source>
        <dbReference type="ARBA" id="ARBA00005073"/>
    </source>
</evidence>
<comment type="function">
    <text evidence="14 15">Catalyzes the oxidation of protoporphyrinogen IX to protoporphyrin IX.</text>
</comment>
<dbReference type="OrthoDB" id="9800824at2"/>